<gene>
    <name evidence="1" type="ORF">ACJMK2_024847</name>
</gene>
<feature type="non-terminal residue" evidence="1">
    <location>
        <position position="1"/>
    </location>
</feature>
<protein>
    <recommendedName>
        <fullName evidence="3">G domain-containing protein</fullName>
    </recommendedName>
</protein>
<proteinExistence type="predicted"/>
<dbReference type="Proteomes" id="UP001634394">
    <property type="component" value="Unassembled WGS sequence"/>
</dbReference>
<accession>A0ABD3XI94</accession>
<keyword evidence="2" id="KW-1185">Reference proteome</keyword>
<dbReference type="EMBL" id="JBJQND010000002">
    <property type="protein sequence ID" value="KAL3884737.1"/>
    <property type="molecule type" value="Genomic_DNA"/>
</dbReference>
<organism evidence="1 2">
    <name type="scientific">Sinanodonta woodiana</name>
    <name type="common">Chinese pond mussel</name>
    <name type="synonym">Anodonta woodiana</name>
    <dbReference type="NCBI Taxonomy" id="1069815"/>
    <lineage>
        <taxon>Eukaryota</taxon>
        <taxon>Metazoa</taxon>
        <taxon>Spiralia</taxon>
        <taxon>Lophotrochozoa</taxon>
        <taxon>Mollusca</taxon>
        <taxon>Bivalvia</taxon>
        <taxon>Autobranchia</taxon>
        <taxon>Heteroconchia</taxon>
        <taxon>Palaeoheterodonta</taxon>
        <taxon>Unionida</taxon>
        <taxon>Unionoidea</taxon>
        <taxon>Unionidae</taxon>
        <taxon>Unioninae</taxon>
        <taxon>Sinanodonta</taxon>
    </lineage>
</organism>
<reference evidence="1 2" key="1">
    <citation type="submission" date="2024-11" db="EMBL/GenBank/DDBJ databases">
        <title>Chromosome-level genome assembly of the freshwater bivalve Anodonta woodiana.</title>
        <authorList>
            <person name="Chen X."/>
        </authorList>
    </citation>
    <scope>NUCLEOTIDE SEQUENCE [LARGE SCALE GENOMIC DNA]</scope>
    <source>
        <strain evidence="1">MN2024</strain>
        <tissue evidence="1">Gills</tissue>
    </source>
</reference>
<evidence type="ECO:0000313" key="2">
    <source>
        <dbReference type="Proteomes" id="UP001634394"/>
    </source>
</evidence>
<sequence>YKQHQAFHLEDGSVKQLPLVFADTRGFSDSKKHGAPVAVIKACIMGKVVNGQTIDPNTTEKEWSTWKQKKSKASHIVFVADATTIPDKIPCDREIITVYKNLREIRAFSISEDIPVAAFLTKCDMLDTSVENDLSRLYVSEKVKCKVKMFSSMIDIAENRVFPVVNYTRHNNASNGMMIQTLLALKECMIDIMAGFYSRR</sequence>
<dbReference type="SUPFAM" id="SSF52540">
    <property type="entry name" value="P-loop containing nucleoside triphosphate hydrolases"/>
    <property type="match status" value="1"/>
</dbReference>
<evidence type="ECO:0008006" key="3">
    <source>
        <dbReference type="Google" id="ProtNLM"/>
    </source>
</evidence>
<dbReference type="InterPro" id="IPR027417">
    <property type="entry name" value="P-loop_NTPase"/>
</dbReference>
<evidence type="ECO:0000313" key="1">
    <source>
        <dbReference type="EMBL" id="KAL3884737.1"/>
    </source>
</evidence>
<name>A0ABD3XI94_SINWO</name>
<dbReference type="AlphaFoldDB" id="A0ABD3XI94"/>
<dbReference type="Gene3D" id="3.40.50.300">
    <property type="entry name" value="P-loop containing nucleotide triphosphate hydrolases"/>
    <property type="match status" value="1"/>
</dbReference>
<comment type="caution">
    <text evidence="1">The sequence shown here is derived from an EMBL/GenBank/DDBJ whole genome shotgun (WGS) entry which is preliminary data.</text>
</comment>